<proteinExistence type="predicted"/>
<protein>
    <submittedName>
        <fullName evidence="1">Uncharacterized protein</fullName>
    </submittedName>
</protein>
<reference evidence="1" key="1">
    <citation type="submission" date="2023-07" db="EMBL/GenBank/DDBJ databases">
        <authorList>
            <consortium name="AG Swart"/>
            <person name="Singh M."/>
            <person name="Singh A."/>
            <person name="Seah K."/>
            <person name="Emmerich C."/>
        </authorList>
    </citation>
    <scope>NUCLEOTIDE SEQUENCE</scope>
    <source>
        <strain evidence="1">DP1</strain>
    </source>
</reference>
<evidence type="ECO:0000313" key="2">
    <source>
        <dbReference type="Proteomes" id="UP001295684"/>
    </source>
</evidence>
<keyword evidence="2" id="KW-1185">Reference proteome</keyword>
<dbReference type="AlphaFoldDB" id="A0AAD1XQL0"/>
<evidence type="ECO:0000313" key="1">
    <source>
        <dbReference type="EMBL" id="CAI2377231.1"/>
    </source>
</evidence>
<accession>A0AAD1XQL0</accession>
<gene>
    <name evidence="1" type="ORF">ECRASSUSDP1_LOCUS18614</name>
</gene>
<name>A0AAD1XQL0_EUPCR</name>
<organism evidence="1 2">
    <name type="scientific">Euplotes crassus</name>
    <dbReference type="NCBI Taxonomy" id="5936"/>
    <lineage>
        <taxon>Eukaryota</taxon>
        <taxon>Sar</taxon>
        <taxon>Alveolata</taxon>
        <taxon>Ciliophora</taxon>
        <taxon>Intramacronucleata</taxon>
        <taxon>Spirotrichea</taxon>
        <taxon>Hypotrichia</taxon>
        <taxon>Euplotida</taxon>
        <taxon>Euplotidae</taxon>
        <taxon>Moneuplotes</taxon>
    </lineage>
</organism>
<comment type="caution">
    <text evidence="1">The sequence shown here is derived from an EMBL/GenBank/DDBJ whole genome shotgun (WGS) entry which is preliminary data.</text>
</comment>
<dbReference type="Proteomes" id="UP001295684">
    <property type="component" value="Unassembled WGS sequence"/>
</dbReference>
<dbReference type="EMBL" id="CAMPGE010018853">
    <property type="protein sequence ID" value="CAI2377231.1"/>
    <property type="molecule type" value="Genomic_DNA"/>
</dbReference>
<sequence length="282" mass="32698">MTHCDEVRFFFDDAQLHASDKTYDLSILGHNDNSGYNFSEITCSPFPEIYECDQNSSDVKVDNLQKYDQGEDFGLDFLLNPSPEKSEAVIKDTKTDTAEGDQLLNSVKIEDDQEAWDNIMRTKTRRFNSSARDKVLNENASESSLMNKRWGLQEDKNLCKVIKDLENRGILDLQKVLNLGIIKDSSLHPELELLAEMLKWRNPLRTLVSRIKKLYSRGYSKREIKRLKKKLKSFQGVEDIDYEALLYDFPGKTMKDFVPLCESLTRCIWNKTLSKFELADRV</sequence>